<feature type="transmembrane region" description="Helical" evidence="1">
    <location>
        <begin position="195"/>
        <end position="212"/>
    </location>
</feature>
<feature type="domain" description="Ice-binding protein C-terminal" evidence="3">
    <location>
        <begin position="191"/>
        <end position="215"/>
    </location>
</feature>
<evidence type="ECO:0000313" key="4">
    <source>
        <dbReference type="EMBL" id="TWU09430.1"/>
    </source>
</evidence>
<feature type="chain" id="PRO_5022759084" evidence="2">
    <location>
        <begin position="25"/>
        <end position="220"/>
    </location>
</feature>
<keyword evidence="1" id="KW-1133">Transmembrane helix</keyword>
<dbReference type="RefSeq" id="WP_146373124.1">
    <property type="nucleotide sequence ID" value="NZ_SJPP01000002.1"/>
</dbReference>
<organism evidence="4 5">
    <name type="scientific">Symmachiella macrocystis</name>
    <dbReference type="NCBI Taxonomy" id="2527985"/>
    <lineage>
        <taxon>Bacteria</taxon>
        <taxon>Pseudomonadati</taxon>
        <taxon>Planctomycetota</taxon>
        <taxon>Planctomycetia</taxon>
        <taxon>Planctomycetales</taxon>
        <taxon>Planctomycetaceae</taxon>
        <taxon>Symmachiella</taxon>
    </lineage>
</organism>
<accession>A0A5C6BBX8</accession>
<proteinExistence type="predicted"/>
<dbReference type="OrthoDB" id="507697at2"/>
<keyword evidence="5" id="KW-1185">Reference proteome</keyword>
<name>A0A5C6BBX8_9PLAN</name>
<evidence type="ECO:0000313" key="5">
    <source>
        <dbReference type="Proteomes" id="UP000320735"/>
    </source>
</evidence>
<dbReference type="Proteomes" id="UP000320735">
    <property type="component" value="Unassembled WGS sequence"/>
</dbReference>
<keyword evidence="1" id="KW-0472">Membrane</keyword>
<dbReference type="EMBL" id="SJPP01000002">
    <property type="protein sequence ID" value="TWU09430.1"/>
    <property type="molecule type" value="Genomic_DNA"/>
</dbReference>
<dbReference type="Pfam" id="PF07589">
    <property type="entry name" value="PEP-CTERM"/>
    <property type="match status" value="1"/>
</dbReference>
<dbReference type="InterPro" id="IPR013424">
    <property type="entry name" value="Ice-binding_C"/>
</dbReference>
<sequence precursor="true">MKRMALLSLASTLLLAVMGGAVQAGVVFDNGAPDQSTGNEMTAWIQAEDFVLAQDTTLTDLHFWTLEGGTWDGTLDYYLFNDAGGTPAAAPFATGAGQNVQKTATGNTAVGLTEYAYWVDLQNPLALTGGVTYWIGLHLSANFDRDEIYWETTSGGFGINGNESEGGTFDNWSNNGQEHAFYLTDDAVGVVPEPSTFALLGIGGLALVGYGIRRKRQQAV</sequence>
<keyword evidence="1" id="KW-0812">Transmembrane</keyword>
<reference evidence="4 5" key="1">
    <citation type="submission" date="2019-02" db="EMBL/GenBank/DDBJ databases">
        <title>Deep-cultivation of Planctomycetes and their phenomic and genomic characterization uncovers novel biology.</title>
        <authorList>
            <person name="Wiegand S."/>
            <person name="Jogler M."/>
            <person name="Boedeker C."/>
            <person name="Pinto D."/>
            <person name="Vollmers J."/>
            <person name="Rivas-Marin E."/>
            <person name="Kohn T."/>
            <person name="Peeters S.H."/>
            <person name="Heuer A."/>
            <person name="Rast P."/>
            <person name="Oberbeckmann S."/>
            <person name="Bunk B."/>
            <person name="Jeske O."/>
            <person name="Meyerdierks A."/>
            <person name="Storesund J.E."/>
            <person name="Kallscheuer N."/>
            <person name="Luecker S."/>
            <person name="Lage O.M."/>
            <person name="Pohl T."/>
            <person name="Merkel B.J."/>
            <person name="Hornburger P."/>
            <person name="Mueller R.-W."/>
            <person name="Bruemmer F."/>
            <person name="Labrenz M."/>
            <person name="Spormann A.M."/>
            <person name="Op Den Camp H."/>
            <person name="Overmann J."/>
            <person name="Amann R."/>
            <person name="Jetten M.S.M."/>
            <person name="Mascher T."/>
            <person name="Medema M.H."/>
            <person name="Devos D.P."/>
            <person name="Kaster A.-K."/>
            <person name="Ovreas L."/>
            <person name="Rohde M."/>
            <person name="Galperin M.Y."/>
            <person name="Jogler C."/>
        </authorList>
    </citation>
    <scope>NUCLEOTIDE SEQUENCE [LARGE SCALE GENOMIC DNA]</scope>
    <source>
        <strain evidence="4 5">CA54</strain>
    </source>
</reference>
<dbReference type="AlphaFoldDB" id="A0A5C6BBX8"/>
<dbReference type="NCBIfam" id="TIGR02595">
    <property type="entry name" value="PEP_CTERM"/>
    <property type="match status" value="1"/>
</dbReference>
<evidence type="ECO:0000259" key="3">
    <source>
        <dbReference type="Pfam" id="PF07589"/>
    </source>
</evidence>
<evidence type="ECO:0000256" key="2">
    <source>
        <dbReference type="SAM" id="SignalP"/>
    </source>
</evidence>
<protein>
    <submittedName>
        <fullName evidence="4">PEP-CTERM motif protein</fullName>
    </submittedName>
</protein>
<feature type="signal peptide" evidence="2">
    <location>
        <begin position="1"/>
        <end position="24"/>
    </location>
</feature>
<evidence type="ECO:0000256" key="1">
    <source>
        <dbReference type="SAM" id="Phobius"/>
    </source>
</evidence>
<gene>
    <name evidence="4" type="ORF">CA54_46720</name>
</gene>
<comment type="caution">
    <text evidence="4">The sequence shown here is derived from an EMBL/GenBank/DDBJ whole genome shotgun (WGS) entry which is preliminary data.</text>
</comment>
<keyword evidence="2" id="KW-0732">Signal</keyword>